<keyword evidence="12 17" id="KW-0234">DNA repair</keyword>
<evidence type="ECO:0000256" key="10">
    <source>
        <dbReference type="ARBA" id="ARBA00022801"/>
    </source>
</evidence>
<dbReference type="OrthoDB" id="30417at2759"/>
<dbReference type="PANTHER" id="PTHR10139:SF1">
    <property type="entry name" value="DOUBLE-STRAND BREAK REPAIR PROTEIN MRE11"/>
    <property type="match status" value="1"/>
</dbReference>
<dbReference type="FunFam" id="3.60.21.10:FF:000011">
    <property type="entry name" value="Double-strand break repair protein"/>
    <property type="match status" value="1"/>
</dbReference>
<dbReference type="AlphaFoldDB" id="A0A9W9S4H0"/>
<evidence type="ECO:0000256" key="11">
    <source>
        <dbReference type="ARBA" id="ARBA00022839"/>
    </source>
</evidence>
<dbReference type="GO" id="GO:0042138">
    <property type="term" value="P:meiotic DNA double-strand break formation"/>
    <property type="evidence" value="ECO:0007669"/>
    <property type="project" value="TreeGrafter"/>
</dbReference>
<dbReference type="InterPro" id="IPR007281">
    <property type="entry name" value="Mre11_DNA-bd"/>
</dbReference>
<keyword evidence="5" id="KW-0158">Chromosome</keyword>
<feature type="compositionally biased region" description="Acidic residues" evidence="20">
    <location>
        <begin position="622"/>
        <end position="651"/>
    </location>
</feature>
<feature type="compositionally biased region" description="Acidic residues" evidence="20">
    <location>
        <begin position="742"/>
        <end position="753"/>
    </location>
</feature>
<evidence type="ECO:0000256" key="19">
    <source>
        <dbReference type="RuleBase" id="RU003447"/>
    </source>
</evidence>
<keyword evidence="14 17" id="KW-0539">Nucleus</keyword>
<protein>
    <recommendedName>
        <fullName evidence="17">Double-strand break repair protein</fullName>
    </recommendedName>
</protein>
<dbReference type="GO" id="GO:0000723">
    <property type="term" value="P:telomere maintenance"/>
    <property type="evidence" value="ECO:0007669"/>
    <property type="project" value="TreeGrafter"/>
</dbReference>
<keyword evidence="7" id="KW-0479">Metal-binding</keyword>
<dbReference type="GO" id="GO:0030145">
    <property type="term" value="F:manganese ion binding"/>
    <property type="evidence" value="ECO:0007669"/>
    <property type="project" value="UniProtKB-UniRule"/>
</dbReference>
<dbReference type="Pfam" id="PF00149">
    <property type="entry name" value="Metallophos"/>
    <property type="match status" value="1"/>
</dbReference>
<reference evidence="22" key="1">
    <citation type="submission" date="2022-11" db="EMBL/GenBank/DDBJ databases">
        <authorList>
            <person name="Petersen C."/>
        </authorList>
    </citation>
    <scope>NUCLEOTIDE SEQUENCE</scope>
    <source>
        <strain evidence="22">IBT 29864</strain>
    </source>
</reference>
<keyword evidence="6 17" id="KW-0540">Nuclease</keyword>
<proteinExistence type="inferred from homology"/>
<gene>
    <name evidence="22" type="ORF">N7496_007584</name>
</gene>
<evidence type="ECO:0000256" key="8">
    <source>
        <dbReference type="ARBA" id="ARBA00022759"/>
    </source>
</evidence>
<dbReference type="EMBL" id="JAPZBS010000005">
    <property type="protein sequence ID" value="KAJ5371492.1"/>
    <property type="molecule type" value="Genomic_DNA"/>
</dbReference>
<evidence type="ECO:0000256" key="12">
    <source>
        <dbReference type="ARBA" id="ARBA00023204"/>
    </source>
</evidence>
<feature type="domain" description="Mre11 DNA-binding" evidence="21">
    <location>
        <begin position="288"/>
        <end position="471"/>
    </location>
</feature>
<dbReference type="InterPro" id="IPR004843">
    <property type="entry name" value="Calcineurin-like_PHP"/>
</dbReference>
<dbReference type="GO" id="GO:0035861">
    <property type="term" value="C:site of double-strand break"/>
    <property type="evidence" value="ECO:0007669"/>
    <property type="project" value="TreeGrafter"/>
</dbReference>
<dbReference type="Gene3D" id="3.30.110.110">
    <property type="entry name" value="Mre11, capping domain"/>
    <property type="match status" value="1"/>
</dbReference>
<keyword evidence="15 17" id="KW-0469">Meiosis</keyword>
<evidence type="ECO:0000256" key="16">
    <source>
        <dbReference type="ARBA" id="ARBA00064981"/>
    </source>
</evidence>
<accession>A0A9W9S4H0</accession>
<evidence type="ECO:0000256" key="1">
    <source>
        <dbReference type="ARBA" id="ARBA00001936"/>
    </source>
</evidence>
<organism evidence="22 23">
    <name type="scientific">Penicillium cataractarum</name>
    <dbReference type="NCBI Taxonomy" id="2100454"/>
    <lineage>
        <taxon>Eukaryota</taxon>
        <taxon>Fungi</taxon>
        <taxon>Dikarya</taxon>
        <taxon>Ascomycota</taxon>
        <taxon>Pezizomycotina</taxon>
        <taxon>Eurotiomycetes</taxon>
        <taxon>Eurotiomycetidae</taxon>
        <taxon>Eurotiales</taxon>
        <taxon>Aspergillaceae</taxon>
        <taxon>Penicillium</taxon>
    </lineage>
</organism>
<dbReference type="GO" id="GO:0000724">
    <property type="term" value="P:double-strand break repair via homologous recombination"/>
    <property type="evidence" value="ECO:0007669"/>
    <property type="project" value="TreeGrafter"/>
</dbReference>
<evidence type="ECO:0000256" key="9">
    <source>
        <dbReference type="ARBA" id="ARBA00022763"/>
    </source>
</evidence>
<evidence type="ECO:0000256" key="20">
    <source>
        <dbReference type="SAM" id="MobiDB-lite"/>
    </source>
</evidence>
<dbReference type="InterPro" id="IPR003701">
    <property type="entry name" value="Mre11"/>
</dbReference>
<evidence type="ECO:0000256" key="17">
    <source>
        <dbReference type="PIRNR" id="PIRNR000882"/>
    </source>
</evidence>
<evidence type="ECO:0000256" key="6">
    <source>
        <dbReference type="ARBA" id="ARBA00022722"/>
    </source>
</evidence>
<feature type="compositionally biased region" description="Acidic residues" evidence="20">
    <location>
        <begin position="572"/>
        <end position="583"/>
    </location>
</feature>
<feature type="compositionally biased region" description="Polar residues" evidence="20">
    <location>
        <begin position="756"/>
        <end position="765"/>
    </location>
</feature>
<keyword evidence="8 17" id="KW-0255">Endonuclease</keyword>
<evidence type="ECO:0000256" key="2">
    <source>
        <dbReference type="ARBA" id="ARBA00004123"/>
    </source>
</evidence>
<keyword evidence="9 17" id="KW-0227">DNA damage</keyword>
<dbReference type="RefSeq" id="XP_056555926.1">
    <property type="nucleotide sequence ID" value="XM_056700513.1"/>
</dbReference>
<comment type="cofactor">
    <cofactor evidence="1 17">
        <name>Mn(2+)</name>
        <dbReference type="ChEBI" id="CHEBI:29035"/>
    </cofactor>
</comment>
<dbReference type="InterPro" id="IPR038487">
    <property type="entry name" value="Mre11_capping_dom"/>
</dbReference>
<dbReference type="GO" id="GO:0031573">
    <property type="term" value="P:mitotic intra-S DNA damage checkpoint signaling"/>
    <property type="evidence" value="ECO:0007669"/>
    <property type="project" value="TreeGrafter"/>
</dbReference>
<evidence type="ECO:0000256" key="4">
    <source>
        <dbReference type="ARBA" id="ARBA00009028"/>
    </source>
</evidence>
<dbReference type="CDD" id="cd00840">
    <property type="entry name" value="MPP_Mre11_N"/>
    <property type="match status" value="1"/>
</dbReference>
<dbReference type="GO" id="GO:0008296">
    <property type="term" value="F:3'-5'-DNA exonuclease activity"/>
    <property type="evidence" value="ECO:0007669"/>
    <property type="project" value="InterPro"/>
</dbReference>
<comment type="similarity">
    <text evidence="4 17 19">Belongs to the MRE11/RAD32 family.</text>
</comment>
<keyword evidence="10 17" id="KW-0378">Hydrolase</keyword>
<dbReference type="GO" id="GO:0006303">
    <property type="term" value="P:double-strand break repair via nonhomologous end joining"/>
    <property type="evidence" value="ECO:0007669"/>
    <property type="project" value="TreeGrafter"/>
</dbReference>
<comment type="subunit">
    <text evidence="16">Component of the MRN complex composed of two heterodimers RAD50 and MRE11 associated with a single NBS1.</text>
</comment>
<evidence type="ECO:0000313" key="23">
    <source>
        <dbReference type="Proteomes" id="UP001147782"/>
    </source>
</evidence>
<feature type="compositionally biased region" description="Low complexity" evidence="20">
    <location>
        <begin position="584"/>
        <end position="612"/>
    </location>
</feature>
<feature type="compositionally biased region" description="Basic residues" evidence="20">
    <location>
        <begin position="533"/>
        <end position="545"/>
    </location>
</feature>
<sequence>MSTSPETIRILVSTDNHVGYNERDPIRGDDSWKSFHEVMCLARERDVDMVLLAGDLFHENKPSRKSMYQVMRSIRMNCFGDKPCELEMLSDASETFQGAFNHVNYEDLDMNIAIPIFSIHGNHDDPSGEGHLAALDLLQVSGLLNYYGRTPESDNIEIKPVLLQKGRTKLALYGMSNVRDERLFRTFRDGKVKFFQPSVQKSDWFNLMSVHQNHHAYTETGYLPENFLPEFMDLVVWGHEHECLINPKLNPETKFHVMQPGSSVATSLVPGEAVTKQVAIVSITGREFKCEPIRLKSVRPFVMREIVLSEEKGAQKFARKEGNRTEVTRFLMSIVEELIEEANAEWRETQGVQNEEDEDDDEEPREPPLPLVRLRVEISTPEGGTFECENPQRFSNRFVGKVANVNDVVQFHRKKKSASSRKTDTAVDEAAASRLAALDTVKVEQLVREYLASQSLSILPQNSFGDAVAQFIDKDDKHAMEMFVNDSLEGQVKHLMSLDRDEDDVDDEERAHSSLVNAMEKYRTQMEDMFNKGVKKRTRGKKRFKPKPDGWDTEFDGEWEDQPGALIHSDNEGGDPAEEEAGEDGSAPARRVTTTTTTVSARGRATKTTTSTKGRKKKAISEDESEDVIMLDDNDDDEVNANIISEDDDDSQALFVKQPRAATASRGRKSTTTTSTRGRGSRAAASPAPSSATVGGTASRRGTTRGVKPTQTTLDFTASQASSARSTRASRTTRNVSVISDGIDDDDDDDDAFEPMSTSTSRRRR</sequence>
<evidence type="ECO:0000259" key="21">
    <source>
        <dbReference type="SMART" id="SM01347"/>
    </source>
</evidence>
<feature type="compositionally biased region" description="Acidic residues" evidence="20">
    <location>
        <begin position="354"/>
        <end position="364"/>
    </location>
</feature>
<evidence type="ECO:0000256" key="18">
    <source>
        <dbReference type="PIRSR" id="PIRSR000882-1"/>
    </source>
</evidence>
<comment type="subcellular location">
    <subcellularLocation>
        <location evidence="3">Chromosome</location>
    </subcellularLocation>
    <subcellularLocation>
        <location evidence="2 17">Nucleus</location>
    </subcellularLocation>
</comment>
<keyword evidence="13 17" id="KW-0464">Manganese</keyword>
<evidence type="ECO:0000256" key="15">
    <source>
        <dbReference type="ARBA" id="ARBA00023254"/>
    </source>
</evidence>
<comment type="caution">
    <text evidence="22">The sequence shown here is derived from an EMBL/GenBank/DDBJ whole genome shotgun (WGS) entry which is preliminary data.</text>
</comment>
<dbReference type="PANTHER" id="PTHR10139">
    <property type="entry name" value="DOUBLE-STRAND BREAK REPAIR PROTEIN MRE11"/>
    <property type="match status" value="1"/>
</dbReference>
<dbReference type="InterPro" id="IPR029052">
    <property type="entry name" value="Metallo-depent_PP-like"/>
</dbReference>
<evidence type="ECO:0000256" key="7">
    <source>
        <dbReference type="ARBA" id="ARBA00022723"/>
    </source>
</evidence>
<dbReference type="Pfam" id="PF04152">
    <property type="entry name" value="Mre11_DNA_bind"/>
    <property type="match status" value="1"/>
</dbReference>
<evidence type="ECO:0000256" key="13">
    <source>
        <dbReference type="ARBA" id="ARBA00023211"/>
    </source>
</evidence>
<dbReference type="SUPFAM" id="SSF56300">
    <property type="entry name" value="Metallo-dependent phosphatases"/>
    <property type="match status" value="1"/>
</dbReference>
<feature type="region of interest" description="Disordered" evidence="20">
    <location>
        <begin position="531"/>
        <end position="765"/>
    </location>
</feature>
<dbReference type="GO" id="GO:0097552">
    <property type="term" value="P:mitochondrial double-strand break repair via homologous recombination"/>
    <property type="evidence" value="ECO:0007669"/>
    <property type="project" value="TreeGrafter"/>
</dbReference>
<feature type="active site" description="Proton donor" evidence="18">
    <location>
        <position position="123"/>
    </location>
</feature>
<reference evidence="22" key="2">
    <citation type="journal article" date="2023" name="IMA Fungus">
        <title>Comparative genomic study of the Penicillium genus elucidates a diverse pangenome and 15 lateral gene transfer events.</title>
        <authorList>
            <person name="Petersen C."/>
            <person name="Sorensen T."/>
            <person name="Nielsen M.R."/>
            <person name="Sondergaard T.E."/>
            <person name="Sorensen J.L."/>
            <person name="Fitzpatrick D.A."/>
            <person name="Frisvad J.C."/>
            <person name="Nielsen K.L."/>
        </authorList>
    </citation>
    <scope>NUCLEOTIDE SEQUENCE</scope>
    <source>
        <strain evidence="22">IBT 29864</strain>
    </source>
</reference>
<keyword evidence="23" id="KW-1185">Reference proteome</keyword>
<dbReference type="FunFam" id="3.30.110.110:FF:000003">
    <property type="entry name" value="Double-strand break repair protein"/>
    <property type="match status" value="1"/>
</dbReference>
<evidence type="ECO:0000256" key="14">
    <source>
        <dbReference type="ARBA" id="ARBA00023242"/>
    </source>
</evidence>
<name>A0A9W9S4H0_9EURO</name>
<dbReference type="NCBIfam" id="TIGR00583">
    <property type="entry name" value="mre11"/>
    <property type="match status" value="1"/>
</dbReference>
<feature type="region of interest" description="Disordered" evidence="20">
    <location>
        <begin position="345"/>
        <end position="368"/>
    </location>
</feature>
<dbReference type="SMART" id="SM01347">
    <property type="entry name" value="Mre11_DNA_bind"/>
    <property type="match status" value="1"/>
</dbReference>
<dbReference type="GO" id="GO:0007095">
    <property type="term" value="P:mitotic G2 DNA damage checkpoint signaling"/>
    <property type="evidence" value="ECO:0007669"/>
    <property type="project" value="TreeGrafter"/>
</dbReference>
<feature type="compositionally biased region" description="Low complexity" evidence="20">
    <location>
        <begin position="717"/>
        <end position="734"/>
    </location>
</feature>
<feature type="compositionally biased region" description="Acidic residues" evidence="20">
    <location>
        <begin position="551"/>
        <end position="561"/>
    </location>
</feature>
<keyword evidence="11 17" id="KW-0269">Exonuclease</keyword>
<dbReference type="GO" id="GO:0030870">
    <property type="term" value="C:Mre11 complex"/>
    <property type="evidence" value="ECO:0007669"/>
    <property type="project" value="UniProtKB-UniRule"/>
</dbReference>
<evidence type="ECO:0000313" key="22">
    <source>
        <dbReference type="EMBL" id="KAJ5371492.1"/>
    </source>
</evidence>
<evidence type="ECO:0000256" key="3">
    <source>
        <dbReference type="ARBA" id="ARBA00004286"/>
    </source>
</evidence>
<dbReference type="Proteomes" id="UP001147782">
    <property type="component" value="Unassembled WGS sequence"/>
</dbReference>
<evidence type="ECO:0000256" key="5">
    <source>
        <dbReference type="ARBA" id="ARBA00022454"/>
    </source>
</evidence>
<dbReference type="PIRSF" id="PIRSF000882">
    <property type="entry name" value="DSB_repair_MRE11"/>
    <property type="match status" value="1"/>
</dbReference>
<dbReference type="InterPro" id="IPR041796">
    <property type="entry name" value="Mre11_N"/>
</dbReference>
<feature type="compositionally biased region" description="Low complexity" evidence="20">
    <location>
        <begin position="660"/>
        <end position="707"/>
    </location>
</feature>
<comment type="function">
    <text evidence="17">Core component of the MRN complex, which plays a central role in double-strand break (DSB) repair, DNA recombination, maintenance of telomere integrity and meiosis. The MRN complex is involved in the repair of DNA double-strand breaks (DSBs) via homologous recombination (HR), an error-free mechanism which primarily occurs during S and G2 phases. The complex (1) mediates the end resection of damaged DNA, which generates proper single-stranded DNA, a key initial steps in HR, and is (2) required for the recruitment of other repair factors and efficient activation of ATM and ATR upon DNA damage. Within the MRN complex, MRE11 possesses both single-strand endonuclease activity and double-strand-specific 3'-5' exonuclease activity. MRE11 first endonucleolytically cleaves the 5' strand at DNA DSB ends to prevent non-homologous end joining (NHEJ) and licence HR. It then generates a single-stranded DNA gap via 3' to 5' exonucleolytic degradation, which is required for single-strand invasion and recombination.</text>
</comment>
<dbReference type="Gene3D" id="3.60.21.10">
    <property type="match status" value="1"/>
</dbReference>
<dbReference type="GeneID" id="81439692"/>
<dbReference type="GO" id="GO:0000014">
    <property type="term" value="F:single-stranded DNA endodeoxyribonuclease activity"/>
    <property type="evidence" value="ECO:0007669"/>
    <property type="project" value="TreeGrafter"/>
</dbReference>